<dbReference type="OMA" id="HIWDEPR"/>
<feature type="region of interest" description="Disordered" evidence="1">
    <location>
        <begin position="288"/>
        <end position="324"/>
    </location>
</feature>
<proteinExistence type="predicted"/>
<organism evidence="3 4">
    <name type="scientific">Grifola frondosa</name>
    <name type="common">Maitake</name>
    <name type="synonym">Polyporus frondosus</name>
    <dbReference type="NCBI Taxonomy" id="5627"/>
    <lineage>
        <taxon>Eukaryota</taxon>
        <taxon>Fungi</taxon>
        <taxon>Dikarya</taxon>
        <taxon>Basidiomycota</taxon>
        <taxon>Agaricomycotina</taxon>
        <taxon>Agaricomycetes</taxon>
        <taxon>Polyporales</taxon>
        <taxon>Grifolaceae</taxon>
        <taxon>Grifola</taxon>
    </lineage>
</organism>
<dbReference type="AlphaFoldDB" id="A0A1C7LU30"/>
<dbReference type="Proteomes" id="UP000092993">
    <property type="component" value="Unassembled WGS sequence"/>
</dbReference>
<evidence type="ECO:0000259" key="2">
    <source>
        <dbReference type="Pfam" id="PF14529"/>
    </source>
</evidence>
<feature type="domain" description="Endonuclease/exonuclease/phosphatase" evidence="2">
    <location>
        <begin position="150"/>
        <end position="279"/>
    </location>
</feature>
<evidence type="ECO:0000313" key="4">
    <source>
        <dbReference type="Proteomes" id="UP000092993"/>
    </source>
</evidence>
<comment type="caution">
    <text evidence="3">The sequence shown here is derived from an EMBL/GenBank/DDBJ whole genome shotgun (WGS) entry which is preliminary data.</text>
</comment>
<evidence type="ECO:0000313" key="3">
    <source>
        <dbReference type="EMBL" id="OBZ68140.1"/>
    </source>
</evidence>
<keyword evidence="4" id="KW-1185">Reference proteome</keyword>
<dbReference type="STRING" id="5627.A0A1C7LU30"/>
<accession>A0A1C7LU30</accession>
<reference evidence="3 4" key="1">
    <citation type="submission" date="2016-03" db="EMBL/GenBank/DDBJ databases">
        <title>Whole genome sequencing of Grifola frondosa 9006-11.</title>
        <authorList>
            <person name="Min B."/>
            <person name="Park H."/>
            <person name="Kim J.-G."/>
            <person name="Cho H."/>
            <person name="Oh Y.-L."/>
            <person name="Kong W.-S."/>
            <person name="Choi I.-G."/>
        </authorList>
    </citation>
    <scope>NUCLEOTIDE SEQUENCE [LARGE SCALE GENOMIC DNA]</scope>
    <source>
        <strain evidence="3 4">9006-11</strain>
    </source>
</reference>
<feature type="compositionally biased region" description="Polar residues" evidence="1">
    <location>
        <begin position="288"/>
        <end position="308"/>
    </location>
</feature>
<dbReference type="InterPro" id="IPR036691">
    <property type="entry name" value="Endo/exonu/phosph_ase_sf"/>
</dbReference>
<dbReference type="InterPro" id="IPR005135">
    <property type="entry name" value="Endo/exonuclease/phosphatase"/>
</dbReference>
<dbReference type="Pfam" id="PF14529">
    <property type="entry name" value="Exo_endo_phos_2"/>
    <property type="match status" value="1"/>
</dbReference>
<dbReference type="OrthoDB" id="2840473at2759"/>
<evidence type="ECO:0000256" key="1">
    <source>
        <dbReference type="SAM" id="MobiDB-lite"/>
    </source>
</evidence>
<sequence length="324" mass="36424">MHQSTLPFTARTTRSPAPRGPAWSYDQFSGSPLSSLPNMPERPNRPMHLRIWQQNLNKSLDAQLDLLHAANPDNYDLLLLQEPYLDHLNLTRANHHWTVVYPSRHHDDDTRSRSVILVSCKISTGAWVPISIPSPDLTAITILTNSDPVHIFNAYIEGDKDRALHALSRATQRLTPDVQEGRVIWAGDFNRTTPLWDAESNNHLFTSENLDRAQVLLNMVAEYGLEMVLPQGIPTLEAVRTKNLTRPDNVFCSDSITNAIISCSTAPELRPTKTDHMPIHTTIDLTIEAQQNSPNATSETWTGTNSKPLWQRTRGPPHSGDHHD</sequence>
<gene>
    <name evidence="3" type="ORF">A0H81_12023</name>
</gene>
<name>A0A1C7LU30_GRIFR</name>
<dbReference type="SUPFAM" id="SSF56219">
    <property type="entry name" value="DNase I-like"/>
    <property type="match status" value="1"/>
</dbReference>
<dbReference type="Gene3D" id="3.60.10.10">
    <property type="entry name" value="Endonuclease/exonuclease/phosphatase"/>
    <property type="match status" value="1"/>
</dbReference>
<feature type="region of interest" description="Disordered" evidence="1">
    <location>
        <begin position="1"/>
        <end position="24"/>
    </location>
</feature>
<dbReference type="EMBL" id="LUGG01000022">
    <property type="protein sequence ID" value="OBZ68140.1"/>
    <property type="molecule type" value="Genomic_DNA"/>
</dbReference>
<dbReference type="GO" id="GO:0003824">
    <property type="term" value="F:catalytic activity"/>
    <property type="evidence" value="ECO:0007669"/>
    <property type="project" value="InterPro"/>
</dbReference>
<protein>
    <recommendedName>
        <fullName evidence="2">Endonuclease/exonuclease/phosphatase domain-containing protein</fullName>
    </recommendedName>
</protein>
<feature type="compositionally biased region" description="Polar residues" evidence="1">
    <location>
        <begin position="1"/>
        <end position="15"/>
    </location>
</feature>